<dbReference type="InterPro" id="IPR011990">
    <property type="entry name" value="TPR-like_helical_dom_sf"/>
</dbReference>
<reference evidence="1 2" key="1">
    <citation type="submission" date="2018-08" db="EMBL/GenBank/DDBJ databases">
        <title>Meiothermus roseus NBRC 110900 genome sequencing project.</title>
        <authorList>
            <person name="Da Costa M.S."/>
            <person name="Albuquerque L."/>
            <person name="Raposo P."/>
            <person name="Froufe H.J.C."/>
            <person name="Barroso C.S."/>
            <person name="Egas C."/>
        </authorList>
    </citation>
    <scope>NUCLEOTIDE SEQUENCE [LARGE SCALE GENOMIC DNA]</scope>
    <source>
        <strain evidence="1 2">NBRC 110900</strain>
    </source>
</reference>
<dbReference type="SUPFAM" id="SSF48452">
    <property type="entry name" value="TPR-like"/>
    <property type="match status" value="1"/>
</dbReference>
<sequence>MIRQMSSLILATLGPFHLLHPRYNAVTLLELAQAHSPTKILLASYGPRELATGRWREAGELSLFHLLPWAEAKGIALEALDTLEHLKAEGELFREALAQYPKGQELLEQAAGLEAALQAVLTQPKTPADWASFETLRPLREYLEGLARLFGEGPATGHRRRRMEQVAACLQSLPEGRYVVLADVLDYALLLELIPNALTAKEHHPSEAERQRSVLDRAWRLEEGDDWALLLGQLGEVEGPEATYCAAQIYLAAGRLEDAFALLEQLVHSDFQHPAYLPGYTLARYGQLADALGQREKALRAYQATLALSWAPQEAREIALAGQRTPFKLG</sequence>
<gene>
    <name evidence="1" type="ORF">Mrose_03094</name>
</gene>
<comment type="caution">
    <text evidence="1">The sequence shown here is derived from an EMBL/GenBank/DDBJ whole genome shotgun (WGS) entry which is preliminary data.</text>
</comment>
<protein>
    <recommendedName>
        <fullName evidence="3">Tetratricopeptide repeat protein</fullName>
    </recommendedName>
</protein>
<proteinExistence type="predicted"/>
<dbReference type="Gene3D" id="1.25.40.10">
    <property type="entry name" value="Tetratricopeptide repeat domain"/>
    <property type="match status" value="1"/>
</dbReference>
<dbReference type="AlphaFoldDB" id="A0A399EF72"/>
<evidence type="ECO:0008006" key="3">
    <source>
        <dbReference type="Google" id="ProtNLM"/>
    </source>
</evidence>
<evidence type="ECO:0000313" key="1">
    <source>
        <dbReference type="EMBL" id="RIH83294.1"/>
    </source>
</evidence>
<dbReference type="Proteomes" id="UP000265341">
    <property type="component" value="Unassembled WGS sequence"/>
</dbReference>
<organism evidence="1 2">
    <name type="scientific">Calidithermus roseus</name>
    <dbReference type="NCBI Taxonomy" id="1644118"/>
    <lineage>
        <taxon>Bacteria</taxon>
        <taxon>Thermotogati</taxon>
        <taxon>Deinococcota</taxon>
        <taxon>Deinococci</taxon>
        <taxon>Thermales</taxon>
        <taxon>Thermaceae</taxon>
        <taxon>Calidithermus</taxon>
    </lineage>
</organism>
<keyword evidence="2" id="KW-1185">Reference proteome</keyword>
<evidence type="ECO:0000313" key="2">
    <source>
        <dbReference type="Proteomes" id="UP000265341"/>
    </source>
</evidence>
<accession>A0A399EF72</accession>
<dbReference type="EMBL" id="QWLA01000080">
    <property type="protein sequence ID" value="RIH83294.1"/>
    <property type="molecule type" value="Genomic_DNA"/>
</dbReference>
<name>A0A399EF72_9DEIN</name>